<dbReference type="AlphaFoldDB" id="J7SHN7"/>
<comment type="caution">
    <text evidence="1">The sequence shown here is derived from an EMBL/GenBank/DDBJ whole genome shotgun (WGS) entry which is preliminary data.</text>
</comment>
<dbReference type="EMBL" id="ALIF01000007">
    <property type="protein sequence ID" value="EJO15372.1"/>
    <property type="molecule type" value="Genomic_DNA"/>
</dbReference>
<keyword evidence="2" id="KW-1185">Reference proteome</keyword>
<evidence type="ECO:0000313" key="1">
    <source>
        <dbReference type="EMBL" id="EJO15372.1"/>
    </source>
</evidence>
<sequence length="178" mass="20512">MENIMAKKLNTIQQRNFNNLLTAVESNDRTTAKELFERFFKGKEIEEVVIDKLKEKHDIAYLTEESVEPKKAAVAPKKVNNVTQKKEKNILPTKLEPAKTVEEKSRANLNMTQLSMSRFSALRAVLNKKDLKGENGNYPKRGGSDKLFTEMLDQVYQLLDPEQKELFNTLVETEMSFK</sequence>
<gene>
    <name evidence="1" type="ORF">RSSL_00131</name>
</gene>
<accession>J7SHN7</accession>
<organism evidence="1 2">
    <name type="scientific">Streptococcus salivarius K12</name>
    <dbReference type="NCBI Taxonomy" id="1200793"/>
    <lineage>
        <taxon>Bacteria</taxon>
        <taxon>Bacillati</taxon>
        <taxon>Bacillota</taxon>
        <taxon>Bacilli</taxon>
        <taxon>Lactobacillales</taxon>
        <taxon>Streptococcaceae</taxon>
        <taxon>Streptococcus</taxon>
    </lineage>
</organism>
<keyword evidence="1" id="KW-0614">Plasmid</keyword>
<dbReference type="Proteomes" id="UP000006983">
    <property type="component" value="Unassembled WGS sequence"/>
</dbReference>
<proteinExistence type="predicted"/>
<evidence type="ECO:0000313" key="2">
    <source>
        <dbReference type="Proteomes" id="UP000006983"/>
    </source>
</evidence>
<reference evidence="1 2" key="1">
    <citation type="journal article" date="2012" name="J. Bacteriol.">
        <title>Genome Sequence of the Lantibiotic Bacteriocin Producer Streptococcus salivarius Strain K12.</title>
        <authorList>
            <person name="Barretto C."/>
            <person name="Alvarez-Martin P."/>
            <person name="Foata F."/>
            <person name="Renault P."/>
            <person name="Berger B."/>
        </authorList>
    </citation>
    <scope>NUCLEOTIDE SEQUENCE [LARGE SCALE GENOMIC DNA]</scope>
    <source>
        <strain evidence="1 2">K12</strain>
        <plasmid evidence="1">pRSSL1</plasmid>
    </source>
</reference>
<dbReference type="PATRIC" id="fig|1200793.3.peg.2184"/>
<name>J7SHN7_STRSL</name>
<geneLocation type="plasmid" evidence="1">
    <name>pRSSL1</name>
</geneLocation>
<protein>
    <submittedName>
        <fullName evidence="1">Uncharacterized protein</fullName>
    </submittedName>
</protein>